<dbReference type="PANTHER" id="PTHR21525">
    <property type="entry name" value="MOTILE SPERM PROTEIN"/>
    <property type="match status" value="1"/>
</dbReference>
<feature type="compositionally biased region" description="Basic and acidic residues" evidence="1">
    <location>
        <begin position="52"/>
        <end position="69"/>
    </location>
</feature>
<sequence length="448" mass="47059">MKSIESKNSSNQSDIKEILNQYQPNTTNKQITPELKASSNESAQAGSALVAMERDKDKQTDSITDRLDEQVLATNKNHKELVKTIKQKSFGGSEESSMADSLFDMLGGESNSDKKGPRKGPKGSSKRSRIGRMVDKVKSKIPVPDFISKQGGKFSKVSEGVKNAISTTKSTISNSAIGNTVKAGGKIAGGALKSVGSVASKAAAPIAALTAGYFKYDEIKNRDDLTGGQKAIQVGATTAGSMGGASAGMMAGAAMGSVVPVVGTIIGGLLGAALGGWLGSKGGDIVGEAITDQMKGTDGFTKAARENIQTSATEKTASIPTIVTTSSSIKESNNSDVKQQEIKNHAVQEVSAEQLKVTLPEIPKSQQQINPINKPQPIKEITGTEIDYKKMGKVFEDALNKTQQSNVAASASSGHYGGSNRTQQSSSNQQINTEFDDKTLVLMAHDRI</sequence>
<feature type="region of interest" description="Disordered" evidence="1">
    <location>
        <begin position="103"/>
        <end position="132"/>
    </location>
</feature>
<feature type="compositionally biased region" description="Polar residues" evidence="1">
    <location>
        <begin position="1"/>
        <end position="13"/>
    </location>
</feature>
<dbReference type="EMBL" id="FUWP01000025">
    <property type="protein sequence ID" value="SKA52980.1"/>
    <property type="molecule type" value="Genomic_DNA"/>
</dbReference>
<evidence type="ECO:0008006" key="4">
    <source>
        <dbReference type="Google" id="ProtNLM"/>
    </source>
</evidence>
<protein>
    <recommendedName>
        <fullName evidence="4">Glycine zipper domain-containing protein</fullName>
    </recommendedName>
</protein>
<organism evidence="2 3">
    <name type="scientific">Photobacterium toruni</name>
    <dbReference type="NCBI Taxonomy" id="1935446"/>
    <lineage>
        <taxon>Bacteria</taxon>
        <taxon>Pseudomonadati</taxon>
        <taxon>Pseudomonadota</taxon>
        <taxon>Gammaproteobacteria</taxon>
        <taxon>Vibrionales</taxon>
        <taxon>Vibrionaceae</taxon>
        <taxon>Photobacterium</taxon>
    </lineage>
</organism>
<gene>
    <name evidence="2" type="ORF">CZ814_03380</name>
</gene>
<evidence type="ECO:0000313" key="3">
    <source>
        <dbReference type="Proteomes" id="UP000191116"/>
    </source>
</evidence>
<proteinExistence type="predicted"/>
<feature type="compositionally biased region" description="Low complexity" evidence="1">
    <location>
        <begin position="408"/>
        <end position="432"/>
    </location>
</feature>
<feature type="region of interest" description="Disordered" evidence="1">
    <location>
        <begin position="405"/>
        <end position="434"/>
    </location>
</feature>
<reference evidence="2 3" key="1">
    <citation type="submission" date="2017-02" db="EMBL/GenBank/DDBJ databases">
        <authorList>
            <person name="Peterson S.W."/>
        </authorList>
    </citation>
    <scope>NUCLEOTIDE SEQUENCE [LARGE SCALE GENOMIC DNA]</scope>
    <source>
        <strain evidence="2 3">CECT 9189</strain>
    </source>
</reference>
<evidence type="ECO:0000256" key="1">
    <source>
        <dbReference type="SAM" id="MobiDB-lite"/>
    </source>
</evidence>
<accession>A0A1T4UK51</accession>
<dbReference type="PANTHER" id="PTHR21525:SF9">
    <property type="entry name" value="CHANNEL_COLICIN DOMAIN-CONTAINING PROTEIN"/>
    <property type="match status" value="1"/>
</dbReference>
<dbReference type="Proteomes" id="UP000191116">
    <property type="component" value="Unassembled WGS sequence"/>
</dbReference>
<name>A0A1T4UK51_9GAMM</name>
<feature type="region of interest" description="Disordered" evidence="1">
    <location>
        <begin position="1"/>
        <end position="71"/>
    </location>
</feature>
<dbReference type="AlphaFoldDB" id="A0A1T4UK51"/>
<feature type="compositionally biased region" description="Basic residues" evidence="1">
    <location>
        <begin position="116"/>
        <end position="130"/>
    </location>
</feature>
<evidence type="ECO:0000313" key="2">
    <source>
        <dbReference type="EMBL" id="SKA52980.1"/>
    </source>
</evidence>
<feature type="compositionally biased region" description="Polar residues" evidence="1">
    <location>
        <begin position="20"/>
        <end position="45"/>
    </location>
</feature>